<evidence type="ECO:0000313" key="2">
    <source>
        <dbReference type="EMBL" id="QJA78105.1"/>
    </source>
</evidence>
<sequence>MVTYDQDGNRCDFDLSPAKFITIADHLAALAEKEERLDSLLAESIILARQKDELKEQVATLKANAAVLSSEVEWLRARVVLTPSESIITMPAALKEGGGDEDRKTD</sequence>
<reference evidence="2" key="1">
    <citation type="submission" date="2020-03" db="EMBL/GenBank/DDBJ databases">
        <title>The deep terrestrial virosphere.</title>
        <authorList>
            <person name="Holmfeldt K."/>
            <person name="Nilsson E."/>
            <person name="Simone D."/>
            <person name="Lopez-Fernandez M."/>
            <person name="Wu X."/>
            <person name="de Brujin I."/>
            <person name="Lundin D."/>
            <person name="Andersson A."/>
            <person name="Bertilsson S."/>
            <person name="Dopson M."/>
        </authorList>
    </citation>
    <scope>NUCLEOTIDE SEQUENCE</scope>
    <source>
        <strain evidence="2">MM415A01139</strain>
    </source>
</reference>
<dbReference type="EMBL" id="MT142320">
    <property type="protein sequence ID" value="QJA78105.1"/>
    <property type="molecule type" value="Genomic_DNA"/>
</dbReference>
<protein>
    <submittedName>
        <fullName evidence="2">Uncharacterized protein</fullName>
    </submittedName>
</protein>
<dbReference type="AlphaFoldDB" id="A0A6M3K8I9"/>
<evidence type="ECO:0000256" key="1">
    <source>
        <dbReference type="SAM" id="Coils"/>
    </source>
</evidence>
<name>A0A6M3K8I9_9ZZZZ</name>
<accession>A0A6M3K8I9</accession>
<gene>
    <name evidence="2" type="ORF">MM415A01139_0023</name>
</gene>
<feature type="coiled-coil region" evidence="1">
    <location>
        <begin position="23"/>
        <end position="71"/>
    </location>
</feature>
<organism evidence="2">
    <name type="scientific">viral metagenome</name>
    <dbReference type="NCBI Taxonomy" id="1070528"/>
    <lineage>
        <taxon>unclassified sequences</taxon>
        <taxon>metagenomes</taxon>
        <taxon>organismal metagenomes</taxon>
    </lineage>
</organism>
<proteinExistence type="predicted"/>
<keyword evidence="1" id="KW-0175">Coiled coil</keyword>